<dbReference type="EMBL" id="CP129113">
    <property type="protein sequence ID" value="WLV25264.1"/>
    <property type="molecule type" value="Genomic_DNA"/>
</dbReference>
<dbReference type="Proteomes" id="UP001180087">
    <property type="component" value="Chromosome"/>
</dbReference>
<proteinExistence type="predicted"/>
<keyword evidence="2" id="KW-1185">Reference proteome</keyword>
<dbReference type="Pfam" id="PF06103">
    <property type="entry name" value="DUF948"/>
    <property type="match status" value="1"/>
</dbReference>
<dbReference type="RefSeq" id="WP_348029052.1">
    <property type="nucleotide sequence ID" value="NZ_CP129113.1"/>
</dbReference>
<organism evidence="1 2">
    <name type="scientific">Aciduricibacillus chroicocephali</name>
    <dbReference type="NCBI Taxonomy" id="3054939"/>
    <lineage>
        <taxon>Bacteria</taxon>
        <taxon>Bacillati</taxon>
        <taxon>Bacillota</taxon>
        <taxon>Bacilli</taxon>
        <taxon>Bacillales</taxon>
        <taxon>Bacillaceae</taxon>
        <taxon>Aciduricibacillus</taxon>
    </lineage>
</organism>
<name>A0ABY9KXA4_9BACI</name>
<evidence type="ECO:0000313" key="1">
    <source>
        <dbReference type="EMBL" id="WLV25264.1"/>
    </source>
</evidence>
<protein>
    <submittedName>
        <fullName evidence="1">DUF948 domain-containing protein</fullName>
    </submittedName>
</protein>
<accession>A0ABY9KXA4</accession>
<dbReference type="PANTHER" id="PTHR40070:SF1">
    <property type="entry name" value="UPF0478 PROTEIN YTXG"/>
    <property type="match status" value="1"/>
</dbReference>
<dbReference type="InterPro" id="IPR009293">
    <property type="entry name" value="UPF0478"/>
</dbReference>
<sequence>MVLLSIGTFLCALSFAFLAVCLAVLLQQTSRILKHTGETVDQVEKMTDDLVHGIERTILEGDQLLDDLEEKLVAVDPLVASAGHIGDAVEASASALNIQARKLAAPENLNKIDQYVKAITWSEVASRIYKKWKVADTQS</sequence>
<dbReference type="PANTHER" id="PTHR40070">
    <property type="entry name" value="UPF0478 PROTEIN YTXG"/>
    <property type="match status" value="1"/>
</dbReference>
<reference evidence="1" key="1">
    <citation type="submission" date="2023-06" db="EMBL/GenBank/DDBJ databases">
        <title>A Treasure from Seagulls: Isolation and Description of Aciduricobacillus qingdaonensis gen. nov., sp. nov., a Rare Obligately Uric Acid-utilizing Member in the Family Bacillaceae.</title>
        <authorList>
            <person name="Liu W."/>
            <person name="Wang B."/>
        </authorList>
    </citation>
    <scope>NUCLEOTIDE SEQUENCE</scope>
    <source>
        <strain evidence="1">44XB</strain>
    </source>
</reference>
<evidence type="ECO:0000313" key="2">
    <source>
        <dbReference type="Proteomes" id="UP001180087"/>
    </source>
</evidence>
<gene>
    <name evidence="1" type="ORF">QR721_03265</name>
</gene>